<dbReference type="Proteomes" id="UP001055117">
    <property type="component" value="Unassembled WGS sequence"/>
</dbReference>
<name>A0ABQ4QJA0_9HYPH</name>
<comment type="caution">
    <text evidence="2">The sequence shown here is derived from an EMBL/GenBank/DDBJ whole genome shotgun (WGS) entry which is preliminary data.</text>
</comment>
<accession>A0ABQ4QJA0</accession>
<organism evidence="2 3">
    <name type="scientific">Methylobacterium cerastii</name>
    <dbReference type="NCBI Taxonomy" id="932741"/>
    <lineage>
        <taxon>Bacteria</taxon>
        <taxon>Pseudomonadati</taxon>
        <taxon>Pseudomonadota</taxon>
        <taxon>Alphaproteobacteria</taxon>
        <taxon>Hyphomicrobiales</taxon>
        <taxon>Methylobacteriaceae</taxon>
        <taxon>Methylobacterium</taxon>
    </lineage>
</organism>
<proteinExistence type="predicted"/>
<feature type="compositionally biased region" description="Low complexity" evidence="1">
    <location>
        <begin position="105"/>
        <end position="125"/>
    </location>
</feature>
<feature type="region of interest" description="Disordered" evidence="1">
    <location>
        <begin position="68"/>
        <end position="125"/>
    </location>
</feature>
<sequence length="125" mass="13040">MAMNRAAHGPMPWIAVRRRTAMARSCPGANRSGSARLDSASARIAARRARGMSSIFATSAAATASGVGNRWLSPRPAADPNGIPPSSAFRPAKSWRVGVIRDADQPAARRSGSASRPGSQRAMVS</sequence>
<evidence type="ECO:0000256" key="1">
    <source>
        <dbReference type="SAM" id="MobiDB-lite"/>
    </source>
</evidence>
<keyword evidence="3" id="KW-1185">Reference proteome</keyword>
<protein>
    <submittedName>
        <fullName evidence="2">Uncharacterized protein</fullName>
    </submittedName>
</protein>
<evidence type="ECO:0000313" key="3">
    <source>
        <dbReference type="Proteomes" id="UP001055117"/>
    </source>
</evidence>
<reference evidence="2 3" key="1">
    <citation type="journal article" date="2021" name="Front. Microbiol.">
        <title>Comprehensive Comparative Genomics and Phenotyping of Methylobacterium Species.</title>
        <authorList>
            <person name="Alessa O."/>
            <person name="Ogura Y."/>
            <person name="Fujitani Y."/>
            <person name="Takami H."/>
            <person name="Hayashi T."/>
            <person name="Sahin N."/>
            <person name="Tani A."/>
        </authorList>
    </citation>
    <scope>NUCLEOTIDE SEQUENCE [LARGE SCALE GENOMIC DNA]</scope>
    <source>
        <strain evidence="2 3">DSM 23679</strain>
    </source>
</reference>
<evidence type="ECO:0000313" key="2">
    <source>
        <dbReference type="EMBL" id="GJD45329.1"/>
    </source>
</evidence>
<dbReference type="EMBL" id="BPQG01000049">
    <property type="protein sequence ID" value="GJD45329.1"/>
    <property type="molecule type" value="Genomic_DNA"/>
</dbReference>
<gene>
    <name evidence="2" type="ORF">AFCDBAGC_3200</name>
</gene>